<feature type="transmembrane region" description="Helical" evidence="8">
    <location>
        <begin position="303"/>
        <end position="336"/>
    </location>
</feature>
<evidence type="ECO:0000256" key="6">
    <source>
        <dbReference type="ARBA" id="ARBA00023136"/>
    </source>
</evidence>
<gene>
    <name evidence="9" type="ORF">DDY73_02870</name>
</gene>
<feature type="transmembrane region" description="Helical" evidence="8">
    <location>
        <begin position="245"/>
        <end position="263"/>
    </location>
</feature>
<comment type="subcellular location">
    <subcellularLocation>
        <location evidence="1">Cell membrane</location>
        <topology evidence="1">Multi-pass membrane protein</topology>
    </subcellularLocation>
</comment>
<feature type="transmembrane region" description="Helical" evidence="8">
    <location>
        <begin position="343"/>
        <end position="361"/>
    </location>
</feature>
<feature type="transmembrane region" description="Helical" evidence="8">
    <location>
        <begin position="9"/>
        <end position="27"/>
    </location>
</feature>
<comment type="caution">
    <text evidence="9">The sequence shown here is derived from an EMBL/GenBank/DDBJ whole genome shotgun (WGS) entry which is preliminary data.</text>
</comment>
<accession>A0A354M086</accession>
<dbReference type="GO" id="GO:0005886">
    <property type="term" value="C:plasma membrane"/>
    <property type="evidence" value="ECO:0007669"/>
    <property type="project" value="UniProtKB-SubCell"/>
</dbReference>
<evidence type="ECO:0000256" key="7">
    <source>
        <dbReference type="ARBA" id="ARBA00024033"/>
    </source>
</evidence>
<dbReference type="Proteomes" id="UP000262954">
    <property type="component" value="Unassembled WGS sequence"/>
</dbReference>
<dbReference type="GO" id="GO:0016758">
    <property type="term" value="F:hexosyltransferase activity"/>
    <property type="evidence" value="ECO:0007669"/>
    <property type="project" value="InterPro"/>
</dbReference>
<feature type="transmembrane region" description="Helical" evidence="8">
    <location>
        <begin position="98"/>
        <end position="119"/>
    </location>
</feature>
<sequence length="405" mass="47260">MNQSRIKKIFTGLTFLLACIWIILLFADPSHQLHVFFLKLDNFFADFYNTLIYIADKNPYYNELNGTCNKNYLPFSYMILYPFTLLTNYSSISLEDCWNSQIAVLSCFFFTLLSLFLLFHSLYLLCKKYKCSPIILFIIFFSSINLYALERGNEIMISAACINYFVYVKDQNEKKWYGIICLAIASVLKIFPAIFSLYYLYKKEYKTFFQYAILAFLLAFLPFLFFENGFENIGQLYENVKEQTAIYGMSFSVYRFGIIPLFLQLGKTLNIENQFILYETGKYLTYILGLLSTGLFFTTKSSLIRFGLAAMICVLVPQQAFVYNGIYIFPLLIMLLSANSKLSSIETCLTLFLFIWILLPVQLNKFTPKINNISMILMWVLFISIAIRQYLLNKKNNLNSSSKER</sequence>
<dbReference type="InterPro" id="IPR018584">
    <property type="entry name" value="GT87"/>
</dbReference>
<proteinExistence type="inferred from homology"/>
<evidence type="ECO:0000313" key="9">
    <source>
        <dbReference type="EMBL" id="HBJ07925.1"/>
    </source>
</evidence>
<evidence type="ECO:0000256" key="2">
    <source>
        <dbReference type="ARBA" id="ARBA00022475"/>
    </source>
</evidence>
<keyword evidence="6 8" id="KW-0472">Membrane</keyword>
<dbReference type="Pfam" id="PF09594">
    <property type="entry name" value="GT87"/>
    <property type="match status" value="1"/>
</dbReference>
<evidence type="ECO:0000256" key="8">
    <source>
        <dbReference type="SAM" id="Phobius"/>
    </source>
</evidence>
<feature type="transmembrane region" description="Helical" evidence="8">
    <location>
        <begin position="275"/>
        <end position="297"/>
    </location>
</feature>
<feature type="transmembrane region" description="Helical" evidence="8">
    <location>
        <begin position="176"/>
        <end position="201"/>
    </location>
</feature>
<keyword evidence="4 8" id="KW-0812">Transmembrane</keyword>
<organism evidence="9 10">
    <name type="scientific">Coprobacter fastidiosus</name>
    <dbReference type="NCBI Taxonomy" id="1099853"/>
    <lineage>
        <taxon>Bacteria</taxon>
        <taxon>Pseudomonadati</taxon>
        <taxon>Bacteroidota</taxon>
        <taxon>Bacteroidia</taxon>
        <taxon>Bacteroidales</taxon>
        <taxon>Barnesiellaceae</taxon>
        <taxon>Coprobacter</taxon>
    </lineage>
</organism>
<evidence type="ECO:0000256" key="3">
    <source>
        <dbReference type="ARBA" id="ARBA00022679"/>
    </source>
</evidence>
<keyword evidence="2" id="KW-1003">Cell membrane</keyword>
<keyword evidence="5 8" id="KW-1133">Transmembrane helix</keyword>
<dbReference type="PROSITE" id="PS51257">
    <property type="entry name" value="PROKAR_LIPOPROTEIN"/>
    <property type="match status" value="1"/>
</dbReference>
<evidence type="ECO:0000256" key="4">
    <source>
        <dbReference type="ARBA" id="ARBA00022692"/>
    </source>
</evidence>
<dbReference type="RefSeq" id="WP_022389819.1">
    <property type="nucleotide sequence ID" value="NZ_CAJKYL010000035.1"/>
</dbReference>
<evidence type="ECO:0000313" key="10">
    <source>
        <dbReference type="Proteomes" id="UP000262954"/>
    </source>
</evidence>
<feature type="transmembrane region" description="Helical" evidence="8">
    <location>
        <begin position="373"/>
        <end position="391"/>
    </location>
</feature>
<evidence type="ECO:0000256" key="1">
    <source>
        <dbReference type="ARBA" id="ARBA00004651"/>
    </source>
</evidence>
<feature type="transmembrane region" description="Helical" evidence="8">
    <location>
        <begin position="131"/>
        <end position="149"/>
    </location>
</feature>
<feature type="transmembrane region" description="Helical" evidence="8">
    <location>
        <begin position="208"/>
        <end position="225"/>
    </location>
</feature>
<comment type="similarity">
    <text evidence="7">Belongs to the glycosyltransferase 87 family.</text>
</comment>
<dbReference type="AlphaFoldDB" id="A0A354M086"/>
<protein>
    <submittedName>
        <fullName evidence="9">DUF2029 domain-containing protein</fullName>
    </submittedName>
</protein>
<reference evidence="9 10" key="1">
    <citation type="journal article" date="2018" name="Nat. Biotechnol.">
        <title>A standardized bacterial taxonomy based on genome phylogeny substantially revises the tree of life.</title>
        <authorList>
            <person name="Parks D.H."/>
            <person name="Chuvochina M."/>
            <person name="Waite D.W."/>
            <person name="Rinke C."/>
            <person name="Skarshewski A."/>
            <person name="Chaumeil P.A."/>
            <person name="Hugenholtz P."/>
        </authorList>
    </citation>
    <scope>NUCLEOTIDE SEQUENCE [LARGE SCALE GENOMIC DNA]</scope>
    <source>
        <strain evidence="9">UBA11482</strain>
    </source>
</reference>
<keyword evidence="3" id="KW-0808">Transferase</keyword>
<name>A0A354M086_9BACT</name>
<evidence type="ECO:0000256" key="5">
    <source>
        <dbReference type="ARBA" id="ARBA00022989"/>
    </source>
</evidence>
<dbReference type="EMBL" id="DNWC01000042">
    <property type="protein sequence ID" value="HBJ07925.1"/>
    <property type="molecule type" value="Genomic_DNA"/>
</dbReference>